<proteinExistence type="predicted"/>
<gene>
    <name evidence="2" type="ORF">ACFOW9_08455</name>
</gene>
<comment type="caution">
    <text evidence="2">The sequence shown here is derived from an EMBL/GenBank/DDBJ whole genome shotgun (WGS) entry which is preliminary data.</text>
</comment>
<dbReference type="InterPro" id="IPR032330">
    <property type="entry name" value="EF-G-binding_C"/>
</dbReference>
<reference evidence="3" key="1">
    <citation type="journal article" date="2019" name="Int. J. Syst. Evol. Microbiol.">
        <title>The Global Catalogue of Microorganisms (GCM) 10K type strain sequencing project: providing services to taxonomists for standard genome sequencing and annotation.</title>
        <authorList>
            <consortium name="The Broad Institute Genomics Platform"/>
            <consortium name="The Broad Institute Genome Sequencing Center for Infectious Disease"/>
            <person name="Wu L."/>
            <person name="Ma J."/>
        </authorList>
    </citation>
    <scope>NUCLEOTIDE SEQUENCE [LARGE SCALE GENOMIC DNA]</scope>
    <source>
        <strain evidence="3">CGMCC 1.10698</strain>
    </source>
</reference>
<protein>
    <submittedName>
        <fullName evidence="2">FBP domain-containing protein</fullName>
    </submittedName>
</protein>
<keyword evidence="3" id="KW-1185">Reference proteome</keyword>
<dbReference type="EMBL" id="JBHSCQ010000010">
    <property type="protein sequence ID" value="MFC4265631.1"/>
    <property type="molecule type" value="Genomic_DNA"/>
</dbReference>
<name>A0ABV8R0I4_9MICC</name>
<evidence type="ECO:0000313" key="2">
    <source>
        <dbReference type="EMBL" id="MFC4265631.1"/>
    </source>
</evidence>
<dbReference type="Pfam" id="PF16571">
    <property type="entry name" value="FBP_C"/>
    <property type="match status" value="1"/>
</dbReference>
<organism evidence="2 3">
    <name type="scientific">Arthrobacter cryoconiti</name>
    <dbReference type="NCBI Taxonomy" id="748907"/>
    <lineage>
        <taxon>Bacteria</taxon>
        <taxon>Bacillati</taxon>
        <taxon>Actinomycetota</taxon>
        <taxon>Actinomycetes</taxon>
        <taxon>Micrococcales</taxon>
        <taxon>Micrococcaceae</taxon>
        <taxon>Arthrobacter</taxon>
    </lineage>
</organism>
<sequence>MLELNEKTIRGSFINASVRERTNLTLPENFATLDWEELDFLGWRDRKYPELGYVVGYVDAKPTAILLRRAEAATRARPQCTLCEDVFLPNDVAFFNAKRAGKAGRNGNTVSTLMCAGFECSANVRRLPVAAYLGFDVEGARRERMATLVSNFEGFLRNLRDGV</sequence>
<dbReference type="RefSeq" id="WP_230067582.1">
    <property type="nucleotide sequence ID" value="NZ_BAABLL010000004.1"/>
</dbReference>
<dbReference type="Proteomes" id="UP001595773">
    <property type="component" value="Unassembled WGS sequence"/>
</dbReference>
<feature type="domain" description="Elongation factor G-binding protein C-terminal treble-clef zinc-finger" evidence="1">
    <location>
        <begin position="9"/>
        <end position="158"/>
    </location>
</feature>
<evidence type="ECO:0000313" key="3">
    <source>
        <dbReference type="Proteomes" id="UP001595773"/>
    </source>
</evidence>
<evidence type="ECO:0000259" key="1">
    <source>
        <dbReference type="Pfam" id="PF16571"/>
    </source>
</evidence>
<accession>A0ABV8R0I4</accession>